<evidence type="ECO:0000313" key="4">
    <source>
        <dbReference type="Proteomes" id="UP000216020"/>
    </source>
</evidence>
<dbReference type="Gene3D" id="3.40.190.150">
    <property type="entry name" value="Bordetella uptake gene, domain 1"/>
    <property type="match status" value="1"/>
</dbReference>
<evidence type="ECO:0000256" key="2">
    <source>
        <dbReference type="SAM" id="SignalP"/>
    </source>
</evidence>
<dbReference type="Pfam" id="PF03401">
    <property type="entry name" value="TctC"/>
    <property type="match status" value="1"/>
</dbReference>
<dbReference type="InterPro" id="IPR042100">
    <property type="entry name" value="Bug_dom1"/>
</dbReference>
<dbReference type="Proteomes" id="UP000216020">
    <property type="component" value="Unassembled WGS sequence"/>
</dbReference>
<proteinExistence type="inferred from homology"/>
<dbReference type="PANTHER" id="PTHR42928">
    <property type="entry name" value="TRICARBOXYLATE-BINDING PROTEIN"/>
    <property type="match status" value="1"/>
</dbReference>
<sequence length="331" mass="34992">MPFRLPRLARRAGTTLMALAAAAAASPALADDYPNHPITMVVPFAPGGNVDITARVLAPLLTKELGRAIVIENRSGGGGAIGASSVARAPADGYTLMLGSSGSNATVPATNSHTPYDPIKDFTILGGVTTTPSLLVVNPKVPAKTFDELVKYSLSKRDGLSFGSPGIGSFNHLTLELVKQKSRLRATHIPYKGAGQAMSDVISGQIDGMFDQSSSSMPIAQEGRIRAIAQLSERRSPLMPDVPTLAEQGVPGVTAEVYTALFAPAGLPKAVETRLATALQHAKQDPALQERFRKLGAEVVTMDQAAFQQYAAEEVQRWRDVAKANHISTQD</sequence>
<dbReference type="PIRSF" id="PIRSF017082">
    <property type="entry name" value="YflP"/>
    <property type="match status" value="1"/>
</dbReference>
<comment type="caution">
    <text evidence="3">The sequence shown here is derived from an EMBL/GenBank/DDBJ whole genome shotgun (WGS) entry which is preliminary data.</text>
</comment>
<keyword evidence="2" id="KW-0732">Signal</keyword>
<accession>A0A261SKF2</accession>
<organism evidence="3 4">
    <name type="scientific">Bordetella genomosp. 10</name>
    <dbReference type="NCBI Taxonomy" id="1416804"/>
    <lineage>
        <taxon>Bacteria</taxon>
        <taxon>Pseudomonadati</taxon>
        <taxon>Pseudomonadota</taxon>
        <taxon>Betaproteobacteria</taxon>
        <taxon>Burkholderiales</taxon>
        <taxon>Alcaligenaceae</taxon>
        <taxon>Bordetella</taxon>
    </lineage>
</organism>
<name>A0A261SKF2_9BORD</name>
<evidence type="ECO:0000313" key="3">
    <source>
        <dbReference type="EMBL" id="OZI37909.1"/>
    </source>
</evidence>
<dbReference type="PANTHER" id="PTHR42928:SF5">
    <property type="entry name" value="BLR1237 PROTEIN"/>
    <property type="match status" value="1"/>
</dbReference>
<evidence type="ECO:0000256" key="1">
    <source>
        <dbReference type="ARBA" id="ARBA00006987"/>
    </source>
</evidence>
<dbReference type="RefSeq" id="WP_094852009.1">
    <property type="nucleotide sequence ID" value="NZ_NEVM01000001.1"/>
</dbReference>
<dbReference type="Gene3D" id="3.40.190.10">
    <property type="entry name" value="Periplasmic binding protein-like II"/>
    <property type="match status" value="1"/>
</dbReference>
<protein>
    <recommendedName>
        <fullName evidence="5">LacI family transcriptional regulator</fullName>
    </recommendedName>
</protein>
<gene>
    <name evidence="3" type="ORF">CAL29_05950</name>
</gene>
<comment type="similarity">
    <text evidence="1">Belongs to the UPF0065 (bug) family.</text>
</comment>
<dbReference type="CDD" id="cd07012">
    <property type="entry name" value="PBP2_Bug_TTT"/>
    <property type="match status" value="1"/>
</dbReference>
<feature type="chain" id="PRO_5012107992" description="LacI family transcriptional regulator" evidence="2">
    <location>
        <begin position="31"/>
        <end position="331"/>
    </location>
</feature>
<dbReference type="EMBL" id="NEVM01000001">
    <property type="protein sequence ID" value="OZI37909.1"/>
    <property type="molecule type" value="Genomic_DNA"/>
</dbReference>
<dbReference type="AlphaFoldDB" id="A0A261SKF2"/>
<dbReference type="SUPFAM" id="SSF53850">
    <property type="entry name" value="Periplasmic binding protein-like II"/>
    <property type="match status" value="1"/>
</dbReference>
<dbReference type="OrthoDB" id="8630928at2"/>
<keyword evidence="4" id="KW-1185">Reference proteome</keyword>
<reference evidence="4" key="1">
    <citation type="submission" date="2017-05" db="EMBL/GenBank/DDBJ databases">
        <title>Complete and WGS of Bordetella genogroups.</title>
        <authorList>
            <person name="Spilker T."/>
            <person name="Lipuma J."/>
        </authorList>
    </citation>
    <scope>NUCLEOTIDE SEQUENCE [LARGE SCALE GENOMIC DNA]</scope>
    <source>
        <strain evidence="4">AU16122</strain>
    </source>
</reference>
<evidence type="ECO:0008006" key="5">
    <source>
        <dbReference type="Google" id="ProtNLM"/>
    </source>
</evidence>
<dbReference type="InterPro" id="IPR005064">
    <property type="entry name" value="BUG"/>
</dbReference>
<feature type="signal peptide" evidence="2">
    <location>
        <begin position="1"/>
        <end position="30"/>
    </location>
</feature>